<dbReference type="Proteomes" id="UP001145742">
    <property type="component" value="Unassembled WGS sequence"/>
</dbReference>
<gene>
    <name evidence="2" type="ORF">WISP_09207</name>
</gene>
<protein>
    <submittedName>
        <fullName evidence="2">Uncharacterized protein</fullName>
    </submittedName>
</protein>
<feature type="region of interest" description="Disordered" evidence="1">
    <location>
        <begin position="1"/>
        <end position="131"/>
    </location>
</feature>
<proteinExistence type="predicted"/>
<name>A0ABQ9DRU5_9PASS</name>
<sequence length="131" mass="15235">MEDEDGMSERGLSSSRRRYDDDEDYHSIYIGVPVPSGYRRKRRRRRSPGSPRERSGSERHFQRPEHSDTDEGGQGCYESGNDNASRTMSPAAERLRYILGEEEEQPNPTLFTEMDTLQRDGDDMEWKESAR</sequence>
<organism evidence="2 3">
    <name type="scientific">Willisornis vidua</name>
    <name type="common">Xingu scale-backed antbird</name>
    <dbReference type="NCBI Taxonomy" id="1566151"/>
    <lineage>
        <taxon>Eukaryota</taxon>
        <taxon>Metazoa</taxon>
        <taxon>Chordata</taxon>
        <taxon>Craniata</taxon>
        <taxon>Vertebrata</taxon>
        <taxon>Euteleostomi</taxon>
        <taxon>Archelosauria</taxon>
        <taxon>Archosauria</taxon>
        <taxon>Dinosauria</taxon>
        <taxon>Saurischia</taxon>
        <taxon>Theropoda</taxon>
        <taxon>Coelurosauria</taxon>
        <taxon>Aves</taxon>
        <taxon>Neognathae</taxon>
        <taxon>Neoaves</taxon>
        <taxon>Telluraves</taxon>
        <taxon>Australaves</taxon>
        <taxon>Passeriformes</taxon>
        <taxon>Thamnophilidae</taxon>
        <taxon>Willisornis</taxon>
    </lineage>
</organism>
<feature type="compositionally biased region" description="Basic residues" evidence="1">
    <location>
        <begin position="38"/>
        <end position="47"/>
    </location>
</feature>
<feature type="compositionally biased region" description="Basic and acidic residues" evidence="1">
    <location>
        <begin position="51"/>
        <end position="69"/>
    </location>
</feature>
<accession>A0ABQ9DRU5</accession>
<comment type="caution">
    <text evidence="2">The sequence shown here is derived from an EMBL/GenBank/DDBJ whole genome shotgun (WGS) entry which is preliminary data.</text>
</comment>
<evidence type="ECO:0000313" key="3">
    <source>
        <dbReference type="Proteomes" id="UP001145742"/>
    </source>
</evidence>
<keyword evidence="3" id="KW-1185">Reference proteome</keyword>
<dbReference type="EMBL" id="WHWB01032041">
    <property type="protein sequence ID" value="KAJ7427174.1"/>
    <property type="molecule type" value="Genomic_DNA"/>
</dbReference>
<evidence type="ECO:0000313" key="2">
    <source>
        <dbReference type="EMBL" id="KAJ7427174.1"/>
    </source>
</evidence>
<reference evidence="2" key="1">
    <citation type="submission" date="2019-10" db="EMBL/GenBank/DDBJ databases">
        <authorList>
            <person name="Soares A.E.R."/>
            <person name="Aleixo A."/>
            <person name="Schneider P."/>
            <person name="Miyaki C.Y."/>
            <person name="Schneider M.P."/>
            <person name="Mello C."/>
            <person name="Vasconcelos A.T.R."/>
        </authorList>
    </citation>
    <scope>NUCLEOTIDE SEQUENCE</scope>
    <source>
        <tissue evidence="2">Muscle</tissue>
    </source>
</reference>
<evidence type="ECO:0000256" key="1">
    <source>
        <dbReference type="SAM" id="MobiDB-lite"/>
    </source>
</evidence>
<feature type="compositionally biased region" description="Basic and acidic residues" evidence="1">
    <location>
        <begin position="116"/>
        <end position="131"/>
    </location>
</feature>